<dbReference type="PANTHER" id="PTHR30349">
    <property type="entry name" value="PHAGE INTEGRASE-RELATED"/>
    <property type="match status" value="1"/>
</dbReference>
<keyword evidence="3" id="KW-0233">DNA recombination</keyword>
<dbReference type="Pfam" id="PF00589">
    <property type="entry name" value="Phage_integrase"/>
    <property type="match status" value="1"/>
</dbReference>
<dbReference type="InterPro" id="IPR050090">
    <property type="entry name" value="Tyrosine_recombinase_XerCD"/>
</dbReference>
<dbReference type="PANTHER" id="PTHR30349:SF64">
    <property type="entry name" value="PROPHAGE INTEGRASE INTD-RELATED"/>
    <property type="match status" value="1"/>
</dbReference>
<dbReference type="SUPFAM" id="SSF56349">
    <property type="entry name" value="DNA breaking-rejoining enzymes"/>
    <property type="match status" value="1"/>
</dbReference>
<dbReference type="Proteomes" id="UP001596415">
    <property type="component" value="Unassembled WGS sequence"/>
</dbReference>
<dbReference type="Gene3D" id="1.10.443.10">
    <property type="entry name" value="Intergrase catalytic core"/>
    <property type="match status" value="1"/>
</dbReference>
<dbReference type="InterPro" id="IPR013762">
    <property type="entry name" value="Integrase-like_cat_sf"/>
</dbReference>
<dbReference type="Pfam" id="PF13102">
    <property type="entry name" value="Phage_int_SAM_5"/>
    <property type="match status" value="1"/>
</dbReference>
<dbReference type="InterPro" id="IPR002104">
    <property type="entry name" value="Integrase_catalytic"/>
</dbReference>
<evidence type="ECO:0000313" key="5">
    <source>
        <dbReference type="EMBL" id="MFC7356460.1"/>
    </source>
</evidence>
<name>A0ABW2MSD4_9FLAO</name>
<evidence type="ECO:0000259" key="4">
    <source>
        <dbReference type="PROSITE" id="PS51898"/>
    </source>
</evidence>
<dbReference type="InterPro" id="IPR035386">
    <property type="entry name" value="Arm-DNA-bind_5"/>
</dbReference>
<evidence type="ECO:0000256" key="3">
    <source>
        <dbReference type="ARBA" id="ARBA00023172"/>
    </source>
</evidence>
<dbReference type="CDD" id="cd01185">
    <property type="entry name" value="INTN1_C_like"/>
    <property type="match status" value="1"/>
</dbReference>
<comment type="similarity">
    <text evidence="1">Belongs to the 'phage' integrase family.</text>
</comment>
<protein>
    <submittedName>
        <fullName evidence="5">Site-specific integrase</fullName>
    </submittedName>
</protein>
<dbReference type="Pfam" id="PF17293">
    <property type="entry name" value="Arm-DNA-bind_5"/>
    <property type="match status" value="1"/>
</dbReference>
<evidence type="ECO:0000256" key="1">
    <source>
        <dbReference type="ARBA" id="ARBA00008857"/>
    </source>
</evidence>
<proteinExistence type="inferred from homology"/>
<dbReference type="InterPro" id="IPR025269">
    <property type="entry name" value="SAM-like_dom"/>
</dbReference>
<dbReference type="EMBL" id="JBHTBN010000001">
    <property type="protein sequence ID" value="MFC7356460.1"/>
    <property type="molecule type" value="Genomic_DNA"/>
</dbReference>
<keyword evidence="2" id="KW-0238">DNA-binding</keyword>
<dbReference type="PROSITE" id="PS51898">
    <property type="entry name" value="TYR_RECOMBINASE"/>
    <property type="match status" value="1"/>
</dbReference>
<sequence>MKLNFNVRIVIRKDKEREDGTCPLYLKITKNGKPFLKLSMGESIRKTHWDSKNQKAIGKGYGYFNSHLNRSVIEIEDLIGNLKARGKTPTKENIVSFFKKEDKQCFYKFFDDDFCKNKFPNLSEATKESYLLLRKRLKEFKPNLRLSEINLKLLQEFNYFLIHDKKTGKGGVWNRHKNFRTALKSAFDLKKIDEYPYGNFKLDVPKSKTECLTLQELKKIVDLDLSHDKKLEEAKDMFLFGCYTGLRFGDVKKLCWNNIKNGVIKTIQEKTKYPVQIPVNKGAKSIIAKNVKSKRHRKTIFKKLDNQVVNRRLKVIAEMAEIDRRVYFHLSRHTFGTILGQNQNAFTIMKLMGHKKISTSAIYVNTNINTLKETMKNVRFE</sequence>
<dbReference type="InterPro" id="IPR011010">
    <property type="entry name" value="DNA_brk_join_enz"/>
</dbReference>
<comment type="caution">
    <text evidence="5">The sequence shown here is derived from an EMBL/GenBank/DDBJ whole genome shotgun (WGS) entry which is preliminary data.</text>
</comment>
<reference evidence="6" key="1">
    <citation type="journal article" date="2019" name="Int. J. Syst. Evol. Microbiol.">
        <title>The Global Catalogue of Microorganisms (GCM) 10K type strain sequencing project: providing services to taxonomists for standard genome sequencing and annotation.</title>
        <authorList>
            <consortium name="The Broad Institute Genomics Platform"/>
            <consortium name="The Broad Institute Genome Sequencing Center for Infectious Disease"/>
            <person name="Wu L."/>
            <person name="Ma J."/>
        </authorList>
    </citation>
    <scope>NUCLEOTIDE SEQUENCE [LARGE SCALE GENOMIC DNA]</scope>
    <source>
        <strain evidence="6">CGMCC 1.16306</strain>
    </source>
</reference>
<accession>A0ABW2MSD4</accession>
<dbReference type="InterPro" id="IPR010998">
    <property type="entry name" value="Integrase_recombinase_N"/>
</dbReference>
<gene>
    <name evidence="5" type="ORF">ACFQO1_02070</name>
</gene>
<evidence type="ECO:0000313" key="6">
    <source>
        <dbReference type="Proteomes" id="UP001596415"/>
    </source>
</evidence>
<feature type="domain" description="Tyr recombinase" evidence="4">
    <location>
        <begin position="207"/>
        <end position="376"/>
    </location>
</feature>
<evidence type="ECO:0000256" key="2">
    <source>
        <dbReference type="ARBA" id="ARBA00023125"/>
    </source>
</evidence>
<keyword evidence="6" id="KW-1185">Reference proteome</keyword>
<organism evidence="5 6">
    <name type="scientific">Jejudonia soesokkakensis</name>
    <dbReference type="NCBI Taxonomy" id="1323432"/>
    <lineage>
        <taxon>Bacteria</taxon>
        <taxon>Pseudomonadati</taxon>
        <taxon>Bacteroidota</taxon>
        <taxon>Flavobacteriia</taxon>
        <taxon>Flavobacteriales</taxon>
        <taxon>Flavobacteriaceae</taxon>
        <taxon>Jejudonia</taxon>
    </lineage>
</organism>
<dbReference type="RefSeq" id="WP_380216225.1">
    <property type="nucleotide sequence ID" value="NZ_JBHTBN010000001.1"/>
</dbReference>
<dbReference type="Gene3D" id="1.10.150.130">
    <property type="match status" value="1"/>
</dbReference>